<name>A0A917HZY5_9SPHI</name>
<dbReference type="Proteomes" id="UP000660862">
    <property type="component" value="Unassembled WGS sequence"/>
</dbReference>
<organism evidence="2 3">
    <name type="scientific">Parapedobacter pyrenivorans</name>
    <dbReference type="NCBI Taxonomy" id="1305674"/>
    <lineage>
        <taxon>Bacteria</taxon>
        <taxon>Pseudomonadati</taxon>
        <taxon>Bacteroidota</taxon>
        <taxon>Sphingobacteriia</taxon>
        <taxon>Sphingobacteriales</taxon>
        <taxon>Sphingobacteriaceae</taxon>
        <taxon>Parapedobacter</taxon>
    </lineage>
</organism>
<feature type="transmembrane region" description="Helical" evidence="1">
    <location>
        <begin position="189"/>
        <end position="212"/>
    </location>
</feature>
<protein>
    <submittedName>
        <fullName evidence="2">Uncharacterized protein</fullName>
    </submittedName>
</protein>
<feature type="transmembrane region" description="Helical" evidence="1">
    <location>
        <begin position="227"/>
        <end position="247"/>
    </location>
</feature>
<feature type="transmembrane region" description="Helical" evidence="1">
    <location>
        <begin position="100"/>
        <end position="119"/>
    </location>
</feature>
<accession>A0A917HZY5</accession>
<keyword evidence="1" id="KW-0812">Transmembrane</keyword>
<feature type="transmembrane region" description="Helical" evidence="1">
    <location>
        <begin position="67"/>
        <end position="88"/>
    </location>
</feature>
<keyword evidence="1" id="KW-1133">Transmembrane helix</keyword>
<evidence type="ECO:0000313" key="2">
    <source>
        <dbReference type="EMBL" id="GGG97208.1"/>
    </source>
</evidence>
<proteinExistence type="predicted"/>
<keyword evidence="1" id="KW-0472">Membrane</keyword>
<evidence type="ECO:0000256" key="1">
    <source>
        <dbReference type="SAM" id="Phobius"/>
    </source>
</evidence>
<reference evidence="2" key="1">
    <citation type="journal article" date="2014" name="Int. J. Syst. Evol. Microbiol.">
        <title>Complete genome sequence of Corynebacterium casei LMG S-19264T (=DSM 44701T), isolated from a smear-ripened cheese.</title>
        <authorList>
            <consortium name="US DOE Joint Genome Institute (JGI-PGF)"/>
            <person name="Walter F."/>
            <person name="Albersmeier A."/>
            <person name="Kalinowski J."/>
            <person name="Ruckert C."/>
        </authorList>
    </citation>
    <scope>NUCLEOTIDE SEQUENCE</scope>
    <source>
        <strain evidence="2">CGMCC 1.12195</strain>
    </source>
</reference>
<dbReference type="EMBL" id="BMER01000004">
    <property type="protein sequence ID" value="GGG97208.1"/>
    <property type="molecule type" value="Genomic_DNA"/>
</dbReference>
<dbReference type="AlphaFoldDB" id="A0A917HZY5"/>
<gene>
    <name evidence="2" type="ORF">GCM10007415_35620</name>
</gene>
<feature type="transmembrane region" description="Helical" evidence="1">
    <location>
        <begin position="153"/>
        <end position="177"/>
    </location>
</feature>
<reference evidence="2" key="2">
    <citation type="submission" date="2020-09" db="EMBL/GenBank/DDBJ databases">
        <authorList>
            <person name="Sun Q."/>
            <person name="Zhou Y."/>
        </authorList>
    </citation>
    <scope>NUCLEOTIDE SEQUENCE</scope>
    <source>
        <strain evidence="2">CGMCC 1.12195</strain>
    </source>
</reference>
<feature type="transmembrane region" description="Helical" evidence="1">
    <location>
        <begin position="6"/>
        <end position="26"/>
    </location>
</feature>
<evidence type="ECO:0000313" key="3">
    <source>
        <dbReference type="Proteomes" id="UP000660862"/>
    </source>
</evidence>
<comment type="caution">
    <text evidence="2">The sequence shown here is derived from an EMBL/GenBank/DDBJ whole genome shotgun (WGS) entry which is preliminary data.</text>
</comment>
<sequence>MIYDLVIGFAAGGILFSFLAIVIRLIDQRLRRDLAEILLSIALFSLMWFAFIYLMIVTRYIQYIPNLYNKGIPLYYLIAPCSYYYVRLKLYPIAKVPRRWLVHAIPFLFGLIDIVPYMITSMAEKQAFMASLAHDVSLGYKHGYGFINQQWHYIIKLALAAIYLFSQWQLLFMADATAHSYGRKLRFSLYGYTVIFSLFMLVQLGMVFNIVFNRQQASYILMDFDKLFWVSLLYLLVGIWLCIGPYITKRRIV</sequence>
<keyword evidence="3" id="KW-1185">Reference proteome</keyword>
<feature type="transmembrane region" description="Helical" evidence="1">
    <location>
        <begin position="38"/>
        <end position="61"/>
    </location>
</feature>
<dbReference type="RefSeq" id="WP_188507438.1">
    <property type="nucleotide sequence ID" value="NZ_BMER01000004.1"/>
</dbReference>